<reference evidence="1" key="1">
    <citation type="submission" date="2023-04" db="EMBL/GenBank/DDBJ databases">
        <title>A chromosome-level genome assembly of the parasitoid wasp Eretmocerus hayati.</title>
        <authorList>
            <person name="Zhong Y."/>
            <person name="Liu S."/>
            <person name="Liu Y."/>
        </authorList>
    </citation>
    <scope>NUCLEOTIDE SEQUENCE</scope>
    <source>
        <strain evidence="1">ZJU_SS_LIU_2023</strain>
    </source>
</reference>
<name>A0ACC2NEV5_9HYME</name>
<sequence>MYKFSLLVTSKVHSKLIENVKYLPPTIVPEQKKVQKSGTRTPFLPAEVSADKTKETRVTASAPKPIMKKISEFIAPVVPSEPGHVEMPSPHAHVDHNSFRSFNGSVPEALYANNFKRNELPSEMKRLMENSIRNSAFQIPNRQVLTKSTFILRISYDTTAT</sequence>
<gene>
    <name evidence="1" type="ORF">QAD02_000665</name>
</gene>
<proteinExistence type="predicted"/>
<dbReference type="Proteomes" id="UP001239111">
    <property type="component" value="Chromosome 3"/>
</dbReference>
<evidence type="ECO:0000313" key="1">
    <source>
        <dbReference type="EMBL" id="KAJ8669406.1"/>
    </source>
</evidence>
<organism evidence="1 2">
    <name type="scientific">Eretmocerus hayati</name>
    <dbReference type="NCBI Taxonomy" id="131215"/>
    <lineage>
        <taxon>Eukaryota</taxon>
        <taxon>Metazoa</taxon>
        <taxon>Ecdysozoa</taxon>
        <taxon>Arthropoda</taxon>
        <taxon>Hexapoda</taxon>
        <taxon>Insecta</taxon>
        <taxon>Pterygota</taxon>
        <taxon>Neoptera</taxon>
        <taxon>Endopterygota</taxon>
        <taxon>Hymenoptera</taxon>
        <taxon>Apocrita</taxon>
        <taxon>Proctotrupomorpha</taxon>
        <taxon>Chalcidoidea</taxon>
        <taxon>Aphelinidae</taxon>
        <taxon>Aphelininae</taxon>
        <taxon>Eretmocerus</taxon>
    </lineage>
</organism>
<accession>A0ACC2NEV5</accession>
<dbReference type="EMBL" id="CM056743">
    <property type="protein sequence ID" value="KAJ8669406.1"/>
    <property type="molecule type" value="Genomic_DNA"/>
</dbReference>
<evidence type="ECO:0000313" key="2">
    <source>
        <dbReference type="Proteomes" id="UP001239111"/>
    </source>
</evidence>
<protein>
    <submittedName>
        <fullName evidence="1">Uncharacterized protein</fullName>
    </submittedName>
</protein>
<comment type="caution">
    <text evidence="1">The sequence shown here is derived from an EMBL/GenBank/DDBJ whole genome shotgun (WGS) entry which is preliminary data.</text>
</comment>
<keyword evidence="2" id="KW-1185">Reference proteome</keyword>